<proteinExistence type="predicted"/>
<gene>
    <name evidence="1" type="ORF">NUW54_g7424</name>
</gene>
<sequence>MKEAREKVTISEEEPSPSMSPFDENDIDVHASTPTCTHILRQHWQAVTLRIRFGVFHAKRRLTRRRQK</sequence>
<keyword evidence="2" id="KW-1185">Reference proteome</keyword>
<name>A0ACC1PKM1_9APHY</name>
<organism evidence="1 2">
    <name type="scientific">Trametes sanguinea</name>
    <dbReference type="NCBI Taxonomy" id="158606"/>
    <lineage>
        <taxon>Eukaryota</taxon>
        <taxon>Fungi</taxon>
        <taxon>Dikarya</taxon>
        <taxon>Basidiomycota</taxon>
        <taxon>Agaricomycotina</taxon>
        <taxon>Agaricomycetes</taxon>
        <taxon>Polyporales</taxon>
        <taxon>Polyporaceae</taxon>
        <taxon>Trametes</taxon>
    </lineage>
</organism>
<dbReference type="Proteomes" id="UP001144978">
    <property type="component" value="Unassembled WGS sequence"/>
</dbReference>
<dbReference type="EMBL" id="JANSHE010002127">
    <property type="protein sequence ID" value="KAJ2995234.1"/>
    <property type="molecule type" value="Genomic_DNA"/>
</dbReference>
<reference evidence="1" key="1">
    <citation type="submission" date="2022-08" db="EMBL/GenBank/DDBJ databases">
        <title>Genome Sequence of Pycnoporus sanguineus.</title>
        <authorList>
            <person name="Buettner E."/>
        </authorList>
    </citation>
    <scope>NUCLEOTIDE SEQUENCE</scope>
    <source>
        <strain evidence="1">CG-C14</strain>
    </source>
</reference>
<accession>A0ACC1PKM1</accession>
<evidence type="ECO:0000313" key="2">
    <source>
        <dbReference type="Proteomes" id="UP001144978"/>
    </source>
</evidence>
<protein>
    <submittedName>
        <fullName evidence="1">Uncharacterized protein</fullName>
    </submittedName>
</protein>
<evidence type="ECO:0000313" key="1">
    <source>
        <dbReference type="EMBL" id="KAJ2995234.1"/>
    </source>
</evidence>
<comment type="caution">
    <text evidence="1">The sequence shown here is derived from an EMBL/GenBank/DDBJ whole genome shotgun (WGS) entry which is preliminary data.</text>
</comment>